<reference evidence="5 6" key="1">
    <citation type="submission" date="2013-10" db="EMBL/GenBank/DDBJ databases">
        <authorList>
            <person name="Wang G."/>
            <person name="Zhuang W."/>
        </authorList>
    </citation>
    <scope>NUCLEOTIDE SEQUENCE [LARGE SCALE GENOMIC DNA]</scope>
    <source>
        <strain evidence="5 6">DSM 20118</strain>
    </source>
</reference>
<dbReference type="InterPro" id="IPR023696">
    <property type="entry name" value="Ureohydrolase_dom_sf"/>
</dbReference>
<keyword evidence="1" id="KW-0479">Metal-binding</keyword>
<keyword evidence="2" id="KW-0378">Hydrolase</keyword>
<evidence type="ECO:0008006" key="7">
    <source>
        <dbReference type="Google" id="ProtNLM"/>
    </source>
</evidence>
<dbReference type="Proteomes" id="UP000029833">
    <property type="component" value="Unassembled WGS sequence"/>
</dbReference>
<comment type="similarity">
    <text evidence="4">Belongs to the arginase family.</text>
</comment>
<comment type="caution">
    <text evidence="5">The sequence shown here is derived from an EMBL/GenBank/DDBJ whole genome shotgun (WGS) entry which is preliminary data.</text>
</comment>
<dbReference type="Gene3D" id="3.40.800.10">
    <property type="entry name" value="Ureohydrolase domain"/>
    <property type="match status" value="1"/>
</dbReference>
<evidence type="ECO:0000256" key="1">
    <source>
        <dbReference type="ARBA" id="ARBA00022723"/>
    </source>
</evidence>
<keyword evidence="6" id="KW-1185">Reference proteome</keyword>
<dbReference type="GO" id="GO:0005737">
    <property type="term" value="C:cytoplasm"/>
    <property type="evidence" value="ECO:0007669"/>
    <property type="project" value="TreeGrafter"/>
</dbReference>
<sequence length="315" mass="32281">MSTDMPGSDPTPSTPTAATARRWGLLGVPTSAAAHGPGLEKAPAALREAGLVEALTDAGLAVSDHGDRPTARWRSARAPGRPNDVDGAVAVLRDAVPAIEAVLASGELPLVVGGDCTLAVALVDAAVRTFGDVGLVYVDGGQDLMVPTEHPDEPILDGMGVAHLLDLPGTVDELAGLGVRRPLLTAEHVCFYGYADAEEDTHGRVPSLRLPADVVTADPVGSARGAARAVLGGRERFVVHVDVDVLDFFLLPAADVPSFGRGLTPATLAAALAVLVAEPGFAGLTFVEHNPDHGAADGSTTRALVELLRQALAPR</sequence>
<proteinExistence type="inferred from homology"/>
<dbReference type="PANTHER" id="PTHR43782:SF3">
    <property type="entry name" value="ARGINASE"/>
    <property type="match status" value="1"/>
</dbReference>
<dbReference type="PIRSF" id="PIRSF036979">
    <property type="entry name" value="Arginase"/>
    <property type="match status" value="1"/>
</dbReference>
<dbReference type="GO" id="GO:0004053">
    <property type="term" value="F:arginase activity"/>
    <property type="evidence" value="ECO:0007669"/>
    <property type="project" value="TreeGrafter"/>
</dbReference>
<evidence type="ECO:0000256" key="4">
    <source>
        <dbReference type="PROSITE-ProRule" id="PRU00742"/>
    </source>
</evidence>
<dbReference type="Pfam" id="PF00491">
    <property type="entry name" value="Arginase"/>
    <property type="match status" value="1"/>
</dbReference>
<dbReference type="EMBL" id="AXNT01000037">
    <property type="protein sequence ID" value="KGM02724.1"/>
    <property type="molecule type" value="Genomic_DNA"/>
</dbReference>
<dbReference type="PROSITE" id="PS51409">
    <property type="entry name" value="ARGINASE_2"/>
    <property type="match status" value="1"/>
</dbReference>
<dbReference type="AlphaFoldDB" id="A0A0A0BA49"/>
<evidence type="ECO:0000313" key="5">
    <source>
        <dbReference type="EMBL" id="KGM02724.1"/>
    </source>
</evidence>
<name>A0A0A0BA49_9CELL</name>
<protein>
    <recommendedName>
        <fullName evidence="7">Arginase</fullName>
    </recommendedName>
</protein>
<dbReference type="RefSeq" id="WP_246056773.1">
    <property type="nucleotide sequence ID" value="NZ_AXNT01000037.1"/>
</dbReference>
<dbReference type="STRING" id="1408250.Q760_11600"/>
<keyword evidence="3" id="KW-0464">Manganese</keyword>
<dbReference type="GO" id="GO:0030145">
    <property type="term" value="F:manganese ion binding"/>
    <property type="evidence" value="ECO:0007669"/>
    <property type="project" value="TreeGrafter"/>
</dbReference>
<dbReference type="SUPFAM" id="SSF52768">
    <property type="entry name" value="Arginase/deacetylase"/>
    <property type="match status" value="1"/>
</dbReference>
<gene>
    <name evidence="5" type="ORF">Q760_11600</name>
</gene>
<evidence type="ECO:0000313" key="6">
    <source>
        <dbReference type="Proteomes" id="UP000029833"/>
    </source>
</evidence>
<dbReference type="InterPro" id="IPR006035">
    <property type="entry name" value="Ureohydrolase"/>
</dbReference>
<organism evidence="5 6">
    <name type="scientific">Cellulomonas cellasea DSM 20118</name>
    <dbReference type="NCBI Taxonomy" id="1408250"/>
    <lineage>
        <taxon>Bacteria</taxon>
        <taxon>Bacillati</taxon>
        <taxon>Actinomycetota</taxon>
        <taxon>Actinomycetes</taxon>
        <taxon>Micrococcales</taxon>
        <taxon>Cellulomonadaceae</taxon>
        <taxon>Cellulomonas</taxon>
    </lineage>
</organism>
<dbReference type="PANTHER" id="PTHR43782">
    <property type="entry name" value="ARGINASE"/>
    <property type="match status" value="1"/>
</dbReference>
<evidence type="ECO:0000256" key="2">
    <source>
        <dbReference type="ARBA" id="ARBA00022801"/>
    </source>
</evidence>
<evidence type="ECO:0000256" key="3">
    <source>
        <dbReference type="ARBA" id="ARBA00023211"/>
    </source>
</evidence>
<accession>A0A0A0BA49</accession>